<gene>
    <name evidence="2" type="ORF">MAR_003194</name>
</gene>
<keyword evidence="3" id="KW-1185">Reference proteome</keyword>
<evidence type="ECO:0000313" key="2">
    <source>
        <dbReference type="EMBL" id="WAR29626.1"/>
    </source>
</evidence>
<reference evidence="2" key="1">
    <citation type="submission" date="2022-11" db="EMBL/GenBank/DDBJ databases">
        <title>Centuries of genome instability and evolution in soft-shell clam transmissible cancer (bioRxiv).</title>
        <authorList>
            <person name="Hart S.F.M."/>
            <person name="Yonemitsu M.A."/>
            <person name="Giersch R.M."/>
            <person name="Beal B.F."/>
            <person name="Arriagada G."/>
            <person name="Davis B.W."/>
            <person name="Ostrander E.A."/>
            <person name="Goff S.P."/>
            <person name="Metzger M.J."/>
        </authorList>
    </citation>
    <scope>NUCLEOTIDE SEQUENCE</scope>
    <source>
        <strain evidence="2">MELC-2E11</strain>
        <tissue evidence="2">Siphon/mantle</tissue>
    </source>
</reference>
<dbReference type="SUPFAM" id="SSF53098">
    <property type="entry name" value="Ribonuclease H-like"/>
    <property type="match status" value="1"/>
</dbReference>
<feature type="domain" description="Integrase catalytic" evidence="1">
    <location>
        <begin position="68"/>
        <end position="142"/>
    </location>
</feature>
<evidence type="ECO:0000313" key="3">
    <source>
        <dbReference type="Proteomes" id="UP001164746"/>
    </source>
</evidence>
<protein>
    <submittedName>
        <fullName evidence="2">POL-like protein</fullName>
    </submittedName>
</protein>
<dbReference type="PANTHER" id="PTHR37984:SF15">
    <property type="entry name" value="INTEGRASE CATALYTIC DOMAIN-CONTAINING PROTEIN"/>
    <property type="match status" value="1"/>
</dbReference>
<dbReference type="Proteomes" id="UP001164746">
    <property type="component" value="Chromosome 16"/>
</dbReference>
<name>A0ABY7G9D3_MYAAR</name>
<dbReference type="InterPro" id="IPR012337">
    <property type="entry name" value="RNaseH-like_sf"/>
</dbReference>
<organism evidence="2 3">
    <name type="scientific">Mya arenaria</name>
    <name type="common">Soft-shell clam</name>
    <dbReference type="NCBI Taxonomy" id="6604"/>
    <lineage>
        <taxon>Eukaryota</taxon>
        <taxon>Metazoa</taxon>
        <taxon>Spiralia</taxon>
        <taxon>Lophotrochozoa</taxon>
        <taxon>Mollusca</taxon>
        <taxon>Bivalvia</taxon>
        <taxon>Autobranchia</taxon>
        <taxon>Heteroconchia</taxon>
        <taxon>Euheterodonta</taxon>
        <taxon>Imparidentia</taxon>
        <taxon>Neoheterodontei</taxon>
        <taxon>Myida</taxon>
        <taxon>Myoidea</taxon>
        <taxon>Myidae</taxon>
        <taxon>Mya</taxon>
    </lineage>
</organism>
<dbReference type="PANTHER" id="PTHR37984">
    <property type="entry name" value="PROTEIN CBG26694"/>
    <property type="match status" value="1"/>
</dbReference>
<evidence type="ECO:0000259" key="1">
    <source>
        <dbReference type="Pfam" id="PF00665"/>
    </source>
</evidence>
<accession>A0ABY7G9D3</accession>
<dbReference type="InterPro" id="IPR036397">
    <property type="entry name" value="RNaseH_sf"/>
</dbReference>
<proteinExistence type="predicted"/>
<dbReference type="InterPro" id="IPR050951">
    <property type="entry name" value="Retrovirus_Pol_polyprotein"/>
</dbReference>
<sequence>MQNTVISETHKTLAHLGIDKTYDAKYYWVYLFKLEAAHNEVHLFKKMTHLHLLVCYRRKRPLSAEQLCISFIDLYSGYPEAFPTPTKDAQIIAHILIDEIFPRYSCRLEILSDNGSENVNRVVKETLATLNIHHVTTSVYHPQSNGVIERYHRTIVDVISKKIHSEQGSWDLFLNKALAAIRFGVNVFTKCSPFFLLFNREVIMPIDTILKPRRKYLSHDPH</sequence>
<dbReference type="EMBL" id="CP111027">
    <property type="protein sequence ID" value="WAR29626.1"/>
    <property type="molecule type" value="Genomic_DNA"/>
</dbReference>
<dbReference type="Gene3D" id="3.30.420.10">
    <property type="entry name" value="Ribonuclease H-like superfamily/Ribonuclease H"/>
    <property type="match status" value="1"/>
</dbReference>
<dbReference type="Pfam" id="PF00665">
    <property type="entry name" value="rve"/>
    <property type="match status" value="1"/>
</dbReference>
<dbReference type="InterPro" id="IPR001584">
    <property type="entry name" value="Integrase_cat-core"/>
</dbReference>